<feature type="transmembrane region" description="Helical" evidence="19">
    <location>
        <begin position="44"/>
        <end position="62"/>
    </location>
</feature>
<keyword evidence="8" id="KW-1003">Cell membrane</keyword>
<accession>A0ABU2ZJJ6</accession>
<comment type="caution">
    <text evidence="20">The sequence shown here is derived from an EMBL/GenBank/DDBJ whole genome shotgun (WGS) entry which is preliminary data.</text>
</comment>
<evidence type="ECO:0000313" key="21">
    <source>
        <dbReference type="Proteomes" id="UP001259803"/>
    </source>
</evidence>
<dbReference type="Proteomes" id="UP001259803">
    <property type="component" value="Unassembled WGS sequence"/>
</dbReference>
<evidence type="ECO:0000256" key="7">
    <source>
        <dbReference type="ARBA" id="ARBA00019373"/>
    </source>
</evidence>
<evidence type="ECO:0000256" key="12">
    <source>
        <dbReference type="ARBA" id="ARBA00022695"/>
    </source>
</evidence>
<dbReference type="EMBL" id="JAVRHS010000008">
    <property type="protein sequence ID" value="MDT0576570.1"/>
    <property type="molecule type" value="Genomic_DNA"/>
</dbReference>
<dbReference type="InterPro" id="IPR000374">
    <property type="entry name" value="PC_trans"/>
</dbReference>
<gene>
    <name evidence="20" type="ORF">RM533_10280</name>
</gene>
<dbReference type="PANTHER" id="PTHR46382">
    <property type="entry name" value="PHOSPHATIDATE CYTIDYLYLTRANSFERASE"/>
    <property type="match status" value="1"/>
</dbReference>
<evidence type="ECO:0000256" key="15">
    <source>
        <dbReference type="ARBA" id="ARBA00023136"/>
    </source>
</evidence>
<comment type="pathway">
    <text evidence="3 18">Phospholipid metabolism; CDP-diacylglycerol biosynthesis; CDP-diacylglycerol from sn-glycerol 3-phosphate: step 3/3.</text>
</comment>
<keyword evidence="12 18" id="KW-0548">Nucleotidyltransferase</keyword>
<keyword evidence="17" id="KW-1208">Phospholipid metabolism</keyword>
<comment type="subcellular location">
    <subcellularLocation>
        <location evidence="2">Cell membrane</location>
        <topology evidence="2">Multi-pass membrane protein</topology>
    </subcellularLocation>
</comment>
<keyword evidence="21" id="KW-1185">Reference proteome</keyword>
<proteinExistence type="inferred from homology"/>
<keyword evidence="9" id="KW-0444">Lipid biosynthesis</keyword>
<evidence type="ECO:0000256" key="2">
    <source>
        <dbReference type="ARBA" id="ARBA00004651"/>
    </source>
</evidence>
<evidence type="ECO:0000256" key="19">
    <source>
        <dbReference type="SAM" id="Phobius"/>
    </source>
</evidence>
<keyword evidence="13 19" id="KW-1133">Transmembrane helix</keyword>
<evidence type="ECO:0000256" key="3">
    <source>
        <dbReference type="ARBA" id="ARBA00005119"/>
    </source>
</evidence>
<protein>
    <recommendedName>
        <fullName evidence="7 18">Phosphatidate cytidylyltransferase</fullName>
        <ecNumber evidence="6 18">2.7.7.41</ecNumber>
    </recommendedName>
</protein>
<feature type="transmembrane region" description="Helical" evidence="19">
    <location>
        <begin position="140"/>
        <end position="163"/>
    </location>
</feature>
<dbReference type="EC" id="2.7.7.41" evidence="6 18"/>
<comment type="catalytic activity">
    <reaction evidence="1 18">
        <text>a 1,2-diacyl-sn-glycero-3-phosphate + CTP + H(+) = a CDP-1,2-diacyl-sn-glycerol + diphosphate</text>
        <dbReference type="Rhea" id="RHEA:16229"/>
        <dbReference type="ChEBI" id="CHEBI:15378"/>
        <dbReference type="ChEBI" id="CHEBI:33019"/>
        <dbReference type="ChEBI" id="CHEBI:37563"/>
        <dbReference type="ChEBI" id="CHEBI:58332"/>
        <dbReference type="ChEBI" id="CHEBI:58608"/>
        <dbReference type="EC" id="2.7.7.41"/>
    </reaction>
</comment>
<comment type="pathway">
    <text evidence="4">Lipid metabolism.</text>
</comment>
<evidence type="ECO:0000256" key="16">
    <source>
        <dbReference type="ARBA" id="ARBA00023209"/>
    </source>
</evidence>
<evidence type="ECO:0000256" key="1">
    <source>
        <dbReference type="ARBA" id="ARBA00001698"/>
    </source>
</evidence>
<evidence type="ECO:0000256" key="9">
    <source>
        <dbReference type="ARBA" id="ARBA00022516"/>
    </source>
</evidence>
<keyword evidence="14" id="KW-0443">Lipid metabolism</keyword>
<keyword evidence="16" id="KW-0594">Phospholipid biosynthesis</keyword>
<feature type="transmembrane region" description="Helical" evidence="19">
    <location>
        <begin position="100"/>
        <end position="119"/>
    </location>
</feature>
<dbReference type="PANTHER" id="PTHR46382:SF1">
    <property type="entry name" value="PHOSPHATIDATE CYTIDYLYLTRANSFERASE"/>
    <property type="match status" value="1"/>
</dbReference>
<evidence type="ECO:0000256" key="5">
    <source>
        <dbReference type="ARBA" id="ARBA00010185"/>
    </source>
</evidence>
<comment type="similarity">
    <text evidence="5 18">Belongs to the CDS family.</text>
</comment>
<dbReference type="GO" id="GO:0004605">
    <property type="term" value="F:phosphatidate cytidylyltransferase activity"/>
    <property type="evidence" value="ECO:0007669"/>
    <property type="project" value="UniProtKB-EC"/>
</dbReference>
<feature type="transmembrane region" description="Helical" evidence="19">
    <location>
        <begin position="175"/>
        <end position="195"/>
    </location>
</feature>
<keyword evidence="15 19" id="KW-0472">Membrane</keyword>
<evidence type="ECO:0000313" key="20">
    <source>
        <dbReference type="EMBL" id="MDT0576570.1"/>
    </source>
</evidence>
<evidence type="ECO:0000256" key="8">
    <source>
        <dbReference type="ARBA" id="ARBA00022475"/>
    </source>
</evidence>
<evidence type="ECO:0000256" key="6">
    <source>
        <dbReference type="ARBA" id="ARBA00012487"/>
    </source>
</evidence>
<feature type="transmembrane region" description="Helical" evidence="19">
    <location>
        <begin position="74"/>
        <end position="94"/>
    </location>
</feature>
<organism evidence="20 21">
    <name type="scientific">Croceicoccus esteveae</name>
    <dbReference type="NCBI Taxonomy" id="3075597"/>
    <lineage>
        <taxon>Bacteria</taxon>
        <taxon>Pseudomonadati</taxon>
        <taxon>Pseudomonadota</taxon>
        <taxon>Alphaproteobacteria</taxon>
        <taxon>Sphingomonadales</taxon>
        <taxon>Erythrobacteraceae</taxon>
        <taxon>Croceicoccus</taxon>
    </lineage>
</organism>
<evidence type="ECO:0000256" key="11">
    <source>
        <dbReference type="ARBA" id="ARBA00022692"/>
    </source>
</evidence>
<dbReference type="RefSeq" id="WP_311341144.1">
    <property type="nucleotide sequence ID" value="NZ_JAVRHS010000008.1"/>
</dbReference>
<evidence type="ECO:0000256" key="13">
    <source>
        <dbReference type="ARBA" id="ARBA00022989"/>
    </source>
</evidence>
<evidence type="ECO:0000256" key="18">
    <source>
        <dbReference type="RuleBase" id="RU003938"/>
    </source>
</evidence>
<dbReference type="PROSITE" id="PS01315">
    <property type="entry name" value="CDS"/>
    <property type="match status" value="1"/>
</dbReference>
<evidence type="ECO:0000256" key="4">
    <source>
        <dbReference type="ARBA" id="ARBA00005189"/>
    </source>
</evidence>
<name>A0ABU2ZJJ6_9SPHN</name>
<feature type="transmembrane region" description="Helical" evidence="19">
    <location>
        <begin position="21"/>
        <end position="38"/>
    </location>
</feature>
<evidence type="ECO:0000256" key="10">
    <source>
        <dbReference type="ARBA" id="ARBA00022679"/>
    </source>
</evidence>
<reference evidence="20 21" key="1">
    <citation type="submission" date="2023-09" db="EMBL/GenBank/DDBJ databases">
        <authorList>
            <person name="Rey-Velasco X."/>
        </authorList>
    </citation>
    <scope>NUCLEOTIDE SEQUENCE [LARGE SCALE GENOMIC DNA]</scope>
    <source>
        <strain evidence="20 21">F390</strain>
    </source>
</reference>
<keyword evidence="11 18" id="KW-0812">Transmembrane</keyword>
<dbReference type="Pfam" id="PF01148">
    <property type="entry name" value="CTP_transf_1"/>
    <property type="match status" value="1"/>
</dbReference>
<sequence length="245" mass="25324">MADADPVRSKVRAQGARNTDLPVRLTSAVLMLAIAGFALWRGGWILDALVLIVAAATFWEWARLVRRWPVSTGHALAWLAGGALYIGAAAVMAVTMPAAVFVFALGVAVMTDTCAYLAGRTIGGPKIAPRISPSKTWAGLLGGMIGAALWCCAAVAAHVAVTTPAGGGASVQGSLAPYGVAAMLGALLAIAAQAGDFFESWMKRRALVKDSSRLIPGHGGIFDRTDGLLPVLLIVGVLYPTMMQA</sequence>
<evidence type="ECO:0000256" key="17">
    <source>
        <dbReference type="ARBA" id="ARBA00023264"/>
    </source>
</evidence>
<keyword evidence="10 18" id="KW-0808">Transferase</keyword>
<evidence type="ECO:0000256" key="14">
    <source>
        <dbReference type="ARBA" id="ARBA00023098"/>
    </source>
</evidence>